<organism evidence="8 9">
    <name type="scientific">Sporolactobacillus spathodeae</name>
    <dbReference type="NCBI Taxonomy" id="1465502"/>
    <lineage>
        <taxon>Bacteria</taxon>
        <taxon>Bacillati</taxon>
        <taxon>Bacillota</taxon>
        <taxon>Bacilli</taxon>
        <taxon>Bacillales</taxon>
        <taxon>Sporolactobacillaceae</taxon>
        <taxon>Sporolactobacillus</taxon>
    </lineage>
</organism>
<keyword evidence="9" id="KW-1185">Reference proteome</keyword>
<keyword evidence="5 7" id="KW-0949">S-adenosyl-L-methionine</keyword>
<sequence length="213" mass="24746">MRVRHKPWAKGKLEAHPKIVVPNPKLCSGEWYEVFGREAPLHVEIGTGKGQFITEMAKRHPEFDFVGIELNESIIVTALDKCIEAEIPNLRLIHADAHLLTDFFAENEVDYIYLNFCDPWPKNKHEKRRLTYASFLAQYEYVLKDEGIIQLKTDNQGFFEYSLESLSSYGLKLKDISLDLHQAHDPKNVPTEYEEKFAEKGQRIYRCRAVCSE</sequence>
<dbReference type="PANTHER" id="PTHR23417:SF14">
    <property type="entry name" value="PENTACOTRIPEPTIDE-REPEAT REGION OF PRORP DOMAIN-CONTAINING PROTEIN"/>
    <property type="match status" value="1"/>
</dbReference>
<evidence type="ECO:0000256" key="3">
    <source>
        <dbReference type="ARBA" id="ARBA00022603"/>
    </source>
</evidence>
<dbReference type="Proteomes" id="UP000823201">
    <property type="component" value="Unassembled WGS sequence"/>
</dbReference>
<dbReference type="HAMAP" id="MF_01057">
    <property type="entry name" value="tRNA_methyltr_TrmB"/>
    <property type="match status" value="1"/>
</dbReference>
<feature type="region of interest" description="Interaction with RNA" evidence="7">
    <location>
        <begin position="124"/>
        <end position="129"/>
    </location>
</feature>
<evidence type="ECO:0000256" key="2">
    <source>
        <dbReference type="ARBA" id="ARBA00003015"/>
    </source>
</evidence>
<feature type="binding site" evidence="7">
    <location>
        <position position="154"/>
    </location>
    <ligand>
        <name>substrate</name>
    </ligand>
</feature>
<feature type="binding site" evidence="7">
    <location>
        <position position="96"/>
    </location>
    <ligand>
        <name>S-adenosyl-L-methionine</name>
        <dbReference type="ChEBI" id="CHEBI:59789"/>
    </ligand>
</feature>
<proteinExistence type="inferred from homology"/>
<keyword evidence="3 7" id="KW-0489">Methyltransferase</keyword>
<protein>
    <recommendedName>
        <fullName evidence="7">tRNA (guanine-N(7)-)-methyltransferase</fullName>
        <ecNumber evidence="7">2.1.1.33</ecNumber>
    </recommendedName>
    <alternativeName>
        <fullName evidence="7">tRNA (guanine(46)-N(7))-methyltransferase</fullName>
    </alternativeName>
    <alternativeName>
        <fullName evidence="7">tRNA(m7G46)-methyltransferase</fullName>
    </alternativeName>
</protein>
<keyword evidence="6 7" id="KW-0819">tRNA processing</keyword>
<evidence type="ECO:0000256" key="6">
    <source>
        <dbReference type="ARBA" id="ARBA00022694"/>
    </source>
</evidence>
<evidence type="ECO:0000313" key="9">
    <source>
        <dbReference type="Proteomes" id="UP000823201"/>
    </source>
</evidence>
<dbReference type="PANTHER" id="PTHR23417">
    <property type="entry name" value="3-DEOXY-D-MANNO-OCTULOSONIC-ACID TRANSFERASE/TRNA GUANINE-N 7 - -METHYLTRANSFERASE"/>
    <property type="match status" value="1"/>
</dbReference>
<gene>
    <name evidence="7" type="primary">trmB</name>
    <name evidence="8" type="ORF">JOC27_002354</name>
</gene>
<dbReference type="InterPro" id="IPR055361">
    <property type="entry name" value="tRNA_methyltr_TrmB_bact"/>
</dbReference>
<dbReference type="CDD" id="cd02440">
    <property type="entry name" value="AdoMet_MTases"/>
    <property type="match status" value="1"/>
</dbReference>
<dbReference type="RefSeq" id="WP_205007439.1">
    <property type="nucleotide sequence ID" value="NZ_CBCRXA010000026.1"/>
</dbReference>
<dbReference type="NCBIfam" id="TIGR00091">
    <property type="entry name" value="tRNA (guanosine(46)-N7)-methyltransferase TrmB"/>
    <property type="match status" value="1"/>
</dbReference>
<dbReference type="EC" id="2.1.1.33" evidence="7"/>
<feature type="binding site" evidence="7">
    <location>
        <begin position="191"/>
        <end position="194"/>
    </location>
    <ligand>
        <name>substrate</name>
    </ligand>
</feature>
<dbReference type="GO" id="GO:0008176">
    <property type="term" value="F:tRNA (guanine(46)-N7)-methyltransferase activity"/>
    <property type="evidence" value="ECO:0007669"/>
    <property type="project" value="UniProtKB-EC"/>
</dbReference>
<evidence type="ECO:0000256" key="5">
    <source>
        <dbReference type="ARBA" id="ARBA00022691"/>
    </source>
</evidence>
<accession>A0ABS2QB91</accession>
<dbReference type="PROSITE" id="PS51625">
    <property type="entry name" value="SAM_MT_TRMB"/>
    <property type="match status" value="1"/>
</dbReference>
<evidence type="ECO:0000313" key="8">
    <source>
        <dbReference type="EMBL" id="MBM7658891.1"/>
    </source>
</evidence>
<dbReference type="Gene3D" id="3.40.50.150">
    <property type="entry name" value="Vaccinia Virus protein VP39"/>
    <property type="match status" value="1"/>
</dbReference>
<keyword evidence="4 7" id="KW-0808">Transferase</keyword>
<dbReference type="Pfam" id="PF02390">
    <property type="entry name" value="Methyltransf_4"/>
    <property type="match status" value="1"/>
</dbReference>
<name>A0ABS2QB91_9BACL</name>
<comment type="catalytic activity">
    <reaction evidence="1 7">
        <text>guanosine(46) in tRNA + S-adenosyl-L-methionine = N(7)-methylguanosine(46) in tRNA + S-adenosyl-L-homocysteine</text>
        <dbReference type="Rhea" id="RHEA:42708"/>
        <dbReference type="Rhea" id="RHEA-COMP:10188"/>
        <dbReference type="Rhea" id="RHEA-COMP:10189"/>
        <dbReference type="ChEBI" id="CHEBI:57856"/>
        <dbReference type="ChEBI" id="CHEBI:59789"/>
        <dbReference type="ChEBI" id="CHEBI:74269"/>
        <dbReference type="ChEBI" id="CHEBI:74480"/>
        <dbReference type="EC" id="2.1.1.33"/>
    </reaction>
</comment>
<comment type="similarity">
    <text evidence="7">Belongs to the class I-like SAM-binding methyltransferase superfamily. TrmB family.</text>
</comment>
<feature type="binding site" evidence="7">
    <location>
        <position position="118"/>
    </location>
    <ligand>
        <name>S-adenosyl-L-methionine</name>
        <dbReference type="ChEBI" id="CHEBI:59789"/>
    </ligand>
</feature>
<evidence type="ECO:0000256" key="1">
    <source>
        <dbReference type="ARBA" id="ARBA00000142"/>
    </source>
</evidence>
<dbReference type="InterPro" id="IPR003358">
    <property type="entry name" value="tRNA_(Gua-N-7)_MeTrfase_Trmb"/>
</dbReference>
<comment type="caution">
    <text evidence="8">The sequence shown here is derived from an EMBL/GenBank/DDBJ whole genome shotgun (WGS) entry which is preliminary data.</text>
</comment>
<dbReference type="NCBIfam" id="NF001080">
    <property type="entry name" value="PRK00121.2-2"/>
    <property type="match status" value="1"/>
</dbReference>
<feature type="binding site" evidence="7">
    <location>
        <position position="69"/>
    </location>
    <ligand>
        <name>S-adenosyl-L-methionine</name>
        <dbReference type="ChEBI" id="CHEBI:59789"/>
    </ligand>
</feature>
<dbReference type="EMBL" id="JAFBEV010000026">
    <property type="protein sequence ID" value="MBM7658891.1"/>
    <property type="molecule type" value="Genomic_DNA"/>
</dbReference>
<comment type="function">
    <text evidence="2 7">Catalyzes the formation of N(7)-methylguanine at position 46 (m7G46) in tRNA.</text>
</comment>
<feature type="binding site" evidence="7">
    <location>
        <position position="122"/>
    </location>
    <ligand>
        <name>substrate</name>
    </ligand>
</feature>
<evidence type="ECO:0000256" key="7">
    <source>
        <dbReference type="HAMAP-Rule" id="MF_01057"/>
    </source>
</evidence>
<dbReference type="SUPFAM" id="SSF53335">
    <property type="entry name" value="S-adenosyl-L-methionine-dependent methyltransferases"/>
    <property type="match status" value="1"/>
</dbReference>
<comment type="pathway">
    <text evidence="7">tRNA modification; N(7)-methylguanine-tRNA biosynthesis.</text>
</comment>
<feature type="binding site" evidence="7">
    <location>
        <position position="44"/>
    </location>
    <ligand>
        <name>S-adenosyl-L-methionine</name>
        <dbReference type="ChEBI" id="CHEBI:59789"/>
    </ligand>
</feature>
<dbReference type="InterPro" id="IPR029063">
    <property type="entry name" value="SAM-dependent_MTases_sf"/>
</dbReference>
<reference evidence="8 9" key="1">
    <citation type="submission" date="2021-01" db="EMBL/GenBank/DDBJ databases">
        <title>Genomic Encyclopedia of Type Strains, Phase IV (KMG-IV): sequencing the most valuable type-strain genomes for metagenomic binning, comparative biology and taxonomic classification.</title>
        <authorList>
            <person name="Goeker M."/>
        </authorList>
    </citation>
    <scope>NUCLEOTIDE SEQUENCE [LARGE SCALE GENOMIC DNA]</scope>
    <source>
        <strain evidence="8 9">DSM 100968</strain>
    </source>
</reference>
<evidence type="ECO:0000256" key="4">
    <source>
        <dbReference type="ARBA" id="ARBA00022679"/>
    </source>
</evidence>